<accession>A0A743KBL9</accession>
<comment type="caution">
    <text evidence="1">The sequence shown here is derived from an EMBL/GenBank/DDBJ whole genome shotgun (WGS) entry which is preliminary data.</text>
</comment>
<dbReference type="AlphaFoldDB" id="A0A743KBL9"/>
<gene>
    <name evidence="1" type="ORF">G8L35_004639</name>
</gene>
<organism evidence="1">
    <name type="scientific">Salmonella enterica</name>
    <name type="common">Salmonella choleraesuis</name>
    <dbReference type="NCBI Taxonomy" id="28901"/>
    <lineage>
        <taxon>Bacteria</taxon>
        <taxon>Pseudomonadati</taxon>
        <taxon>Pseudomonadota</taxon>
        <taxon>Gammaproteobacteria</taxon>
        <taxon>Enterobacterales</taxon>
        <taxon>Enterobacteriaceae</taxon>
        <taxon>Salmonella</taxon>
    </lineage>
</organism>
<name>A0A743KBL9_SALER</name>
<dbReference type="RefSeq" id="WP_001805202.1">
    <property type="nucleotide sequence ID" value="NZ_JAOPIE010000003.1"/>
</dbReference>
<reference evidence="1" key="1">
    <citation type="journal article" date="2018" name="Genome Biol.">
        <title>SKESA: strategic k-mer extension for scrupulous assemblies.</title>
        <authorList>
            <person name="Souvorov A."/>
            <person name="Agarwala R."/>
            <person name="Lipman D.J."/>
        </authorList>
    </citation>
    <scope>NUCLEOTIDE SEQUENCE</scope>
    <source>
        <strain evidence="1">MA.SM-DU-2006-12-004559</strain>
    </source>
</reference>
<evidence type="ECO:0000313" key="1">
    <source>
        <dbReference type="EMBL" id="HAF1997629.1"/>
    </source>
</evidence>
<sequence>MVKTYCSYDIRLIQTQIDHPFLQLEGQNLTLSQLAIYVEGRLKNVMPL</sequence>
<reference evidence="1" key="2">
    <citation type="submission" date="2020-02" db="EMBL/GenBank/DDBJ databases">
        <authorList>
            <consortium name="NCBI Pathogen Detection Project"/>
        </authorList>
    </citation>
    <scope>NUCLEOTIDE SEQUENCE</scope>
    <source>
        <strain evidence="1">MA.SM-DU-2006-12-004559</strain>
    </source>
</reference>
<proteinExistence type="predicted"/>
<dbReference type="EMBL" id="DAAUGR010000034">
    <property type="protein sequence ID" value="HAF1997629.1"/>
    <property type="molecule type" value="Genomic_DNA"/>
</dbReference>
<protein>
    <submittedName>
        <fullName evidence="1">Uncharacterized protein</fullName>
    </submittedName>
</protein>